<dbReference type="Proteomes" id="UP000291236">
    <property type="component" value="Chromosome"/>
</dbReference>
<evidence type="ECO:0000313" key="2">
    <source>
        <dbReference type="EMBL" id="BBH53442.1"/>
    </source>
</evidence>
<gene>
    <name evidence="2" type="ORF">JCM31447_18850</name>
</gene>
<evidence type="ECO:0000313" key="3">
    <source>
        <dbReference type="Proteomes" id="UP000291236"/>
    </source>
</evidence>
<dbReference type="KEGG" id="sbf:JCM31447_18850"/>
<proteinExistence type="predicted"/>
<evidence type="ECO:0000256" key="1">
    <source>
        <dbReference type="SAM" id="SignalP"/>
    </source>
</evidence>
<reference evidence="2 3" key="1">
    <citation type="submission" date="2018-12" db="EMBL/GenBank/DDBJ databases">
        <title>Rubrispira sanarue gen. nov., sp., nov., a member of the order Silvanigrellales, isolated from a brackish lake in Hamamatsu Japan.</title>
        <authorList>
            <person name="Maejima Y."/>
            <person name="Iino T."/>
            <person name="Muraguchi Y."/>
            <person name="Fukuda K."/>
            <person name="Nojiri H."/>
            <person name="Ohkuma M."/>
            <person name="Moriuchi R."/>
            <person name="Dohra H."/>
            <person name="Kimbara K."/>
            <person name="Shintani M."/>
        </authorList>
    </citation>
    <scope>NUCLEOTIDE SEQUENCE [LARGE SCALE GENOMIC DNA]</scope>
    <source>
        <strain evidence="2 3">RF1110005</strain>
    </source>
</reference>
<dbReference type="RefSeq" id="WP_130609275.1">
    <property type="nucleotide sequence ID" value="NZ_AP019368.1"/>
</dbReference>
<dbReference type="AlphaFoldDB" id="A0A4P2VWV0"/>
<name>A0A4P2VWV0_FLUSA</name>
<feature type="chain" id="PRO_5020207371" description="Transporter" evidence="1">
    <location>
        <begin position="38"/>
        <end position="481"/>
    </location>
</feature>
<evidence type="ECO:0008006" key="4">
    <source>
        <dbReference type="Google" id="ProtNLM"/>
    </source>
</evidence>
<dbReference type="OrthoDB" id="5288869at2"/>
<keyword evidence="1" id="KW-0732">Signal</keyword>
<keyword evidence="3" id="KW-1185">Reference proteome</keyword>
<dbReference type="EMBL" id="AP019368">
    <property type="protein sequence ID" value="BBH53442.1"/>
    <property type="molecule type" value="Genomic_DNA"/>
</dbReference>
<sequence length="481" mass="52303">MHIYKGKLNSIFIAQKIKNTLSLMSVFASAFSLHAHAQNSTQHNKPDPTEDVAGGVGEAGFNAPKYAVLPTGKTLPKGIFKLDLPFAYTFGSDGFDSTGNTVQNGLSMERWVNGIQLQYGLTNSISVGVGIPIVLANHVQMDGNKITANSEMYERYYNKFVNEFATQLSAQGRCPSVQACTDQINKGNLTLPAGPTDIILPTGEVVTFTAGDVIKDQIRNTLLTASQPENGATGIGDLQFGILWSVVSEESPIRHVPLYVSVGGGLRVPTGKFSLPNAVRGTGGDNTLLTGGGTYDVIARLNVDYVAIPGLIFSWQHMSEYSLNKVNFSRSSMLNSNVFNTEDPNKSTNYGHGDKQANILTFKRKGLHNIGFVQVAWGVGNTTETLKWLGLFSQFKYNFAAKAYLNDQPINVMGDQFFLGDSSMHPDHGAEQYYSVLIGSKFSGLPYRIPVEFAGEFEYPIAGKNRAVSPMNLKGTLSLYF</sequence>
<accession>A0A4P2VWV0</accession>
<organism evidence="2 3">
    <name type="scientific">Fluviispira sanaruensis</name>
    <dbReference type="NCBI Taxonomy" id="2493639"/>
    <lineage>
        <taxon>Bacteria</taxon>
        <taxon>Pseudomonadati</taxon>
        <taxon>Bdellovibrionota</taxon>
        <taxon>Oligoflexia</taxon>
        <taxon>Silvanigrellales</taxon>
        <taxon>Silvanigrellaceae</taxon>
        <taxon>Fluviispira</taxon>
    </lineage>
</organism>
<feature type="signal peptide" evidence="1">
    <location>
        <begin position="1"/>
        <end position="37"/>
    </location>
</feature>
<protein>
    <recommendedName>
        <fullName evidence="4">Transporter</fullName>
    </recommendedName>
</protein>